<reference evidence="2 3" key="1">
    <citation type="submission" date="2019-03" db="EMBL/GenBank/DDBJ databases">
        <title>First draft genome of Liparis tanakae, snailfish: a comprehensive survey of snailfish specific genes.</title>
        <authorList>
            <person name="Kim W."/>
            <person name="Song I."/>
            <person name="Jeong J.-H."/>
            <person name="Kim D."/>
            <person name="Kim S."/>
            <person name="Ryu S."/>
            <person name="Song J.Y."/>
            <person name="Lee S.K."/>
        </authorList>
    </citation>
    <scope>NUCLEOTIDE SEQUENCE [LARGE SCALE GENOMIC DNA]</scope>
    <source>
        <tissue evidence="2">Muscle</tissue>
    </source>
</reference>
<feature type="compositionally biased region" description="Basic residues" evidence="1">
    <location>
        <begin position="28"/>
        <end position="46"/>
    </location>
</feature>
<accession>A0A4Z2ED47</accession>
<feature type="region of interest" description="Disordered" evidence="1">
    <location>
        <begin position="15"/>
        <end position="46"/>
    </location>
</feature>
<sequence length="57" mass="6783">MQHISVQISHDAREELTEEFRTRPSRPVCRRQRTPPRFRGQTGRRRRGRCVLGTLPL</sequence>
<dbReference type="EMBL" id="SRLO01009793">
    <property type="protein sequence ID" value="TNN26653.1"/>
    <property type="molecule type" value="Genomic_DNA"/>
</dbReference>
<proteinExistence type="predicted"/>
<protein>
    <submittedName>
        <fullName evidence="2">Uncharacterized protein</fullName>
    </submittedName>
</protein>
<organism evidence="2 3">
    <name type="scientific">Liparis tanakae</name>
    <name type="common">Tanaka's snailfish</name>
    <dbReference type="NCBI Taxonomy" id="230148"/>
    <lineage>
        <taxon>Eukaryota</taxon>
        <taxon>Metazoa</taxon>
        <taxon>Chordata</taxon>
        <taxon>Craniata</taxon>
        <taxon>Vertebrata</taxon>
        <taxon>Euteleostomi</taxon>
        <taxon>Actinopterygii</taxon>
        <taxon>Neopterygii</taxon>
        <taxon>Teleostei</taxon>
        <taxon>Neoteleostei</taxon>
        <taxon>Acanthomorphata</taxon>
        <taxon>Eupercaria</taxon>
        <taxon>Perciformes</taxon>
        <taxon>Cottioidei</taxon>
        <taxon>Cottales</taxon>
        <taxon>Liparidae</taxon>
        <taxon>Liparis</taxon>
    </lineage>
</organism>
<dbReference type="AlphaFoldDB" id="A0A4Z2ED47"/>
<name>A0A4Z2ED47_9TELE</name>
<evidence type="ECO:0000313" key="2">
    <source>
        <dbReference type="EMBL" id="TNN26653.1"/>
    </source>
</evidence>
<comment type="caution">
    <text evidence="2">The sequence shown here is derived from an EMBL/GenBank/DDBJ whole genome shotgun (WGS) entry which is preliminary data.</text>
</comment>
<evidence type="ECO:0000313" key="3">
    <source>
        <dbReference type="Proteomes" id="UP000314294"/>
    </source>
</evidence>
<evidence type="ECO:0000256" key="1">
    <source>
        <dbReference type="SAM" id="MobiDB-lite"/>
    </source>
</evidence>
<dbReference type="Proteomes" id="UP000314294">
    <property type="component" value="Unassembled WGS sequence"/>
</dbReference>
<gene>
    <name evidence="2" type="ORF">EYF80_063211</name>
</gene>
<keyword evidence="3" id="KW-1185">Reference proteome</keyword>